<comment type="caution">
    <text evidence="4">The sequence shown here is derived from an EMBL/GenBank/DDBJ whole genome shotgun (WGS) entry which is preliminary data.</text>
</comment>
<dbReference type="PROSITE" id="PS51257">
    <property type="entry name" value="PROKAR_LIPOPROTEIN"/>
    <property type="match status" value="1"/>
</dbReference>
<feature type="compositionally biased region" description="Polar residues" evidence="1">
    <location>
        <begin position="47"/>
        <end position="58"/>
    </location>
</feature>
<feature type="region of interest" description="Disordered" evidence="1">
    <location>
        <begin position="23"/>
        <end position="82"/>
    </location>
</feature>
<keyword evidence="2" id="KW-0732">Signal</keyword>
<accession>A0ABY1IGK6</accession>
<dbReference type="InterPro" id="IPR058488">
    <property type="entry name" value="DUF8175"/>
</dbReference>
<organism evidence="4 5">
    <name type="scientific">Actinomyces denticolens</name>
    <dbReference type="NCBI Taxonomy" id="52767"/>
    <lineage>
        <taxon>Bacteria</taxon>
        <taxon>Bacillati</taxon>
        <taxon>Actinomycetota</taxon>
        <taxon>Actinomycetes</taxon>
        <taxon>Actinomycetales</taxon>
        <taxon>Actinomycetaceae</taxon>
        <taxon>Actinomyces</taxon>
    </lineage>
</organism>
<evidence type="ECO:0000313" key="4">
    <source>
        <dbReference type="EMBL" id="SHJ14027.1"/>
    </source>
</evidence>
<dbReference type="EMBL" id="FQYL01000012">
    <property type="protein sequence ID" value="SHJ14027.1"/>
    <property type="molecule type" value="Genomic_DNA"/>
</dbReference>
<proteinExistence type="predicted"/>
<protein>
    <recommendedName>
        <fullName evidence="3">DUF8175 domain-containing protein</fullName>
    </recommendedName>
</protein>
<feature type="compositionally biased region" description="Low complexity" evidence="1">
    <location>
        <begin position="72"/>
        <end position="82"/>
    </location>
</feature>
<feature type="signal peptide" evidence="2">
    <location>
        <begin position="1"/>
        <end position="23"/>
    </location>
</feature>
<dbReference type="Pfam" id="PF26526">
    <property type="entry name" value="DUF8175"/>
    <property type="match status" value="1"/>
</dbReference>
<gene>
    <name evidence="4" type="ORF">SAMN05216246_11247</name>
</gene>
<dbReference type="Proteomes" id="UP000184390">
    <property type="component" value="Unassembled WGS sequence"/>
</dbReference>
<evidence type="ECO:0000256" key="1">
    <source>
        <dbReference type="SAM" id="MobiDB-lite"/>
    </source>
</evidence>
<feature type="domain" description="DUF8175" evidence="3">
    <location>
        <begin position="42"/>
        <end position="227"/>
    </location>
</feature>
<sequence length="235" mass="24106">MHAKSLVPVVAAITALLATGCSAGEPTSTSTPPPSADQTAASSAPSVTPTNGIDNQGDSVCGLTPGDPSVPTGPLGAGTTTAGRGLKVPSLDGIGPNSTSPQGISSCYAHSPKGAVLSAGGFMTWFSSQQQLLDVIHDRMEASPDRDRLATQVSQTWGGETSAPLEIKGYKATLRSPDEVVVTLAVVQAGDTHLVSWPLTMVWSEGDWRVRVPNTEAWGEEAITSLEAAGMSPWA</sequence>
<name>A0ABY1IGK6_9ACTO</name>
<evidence type="ECO:0000313" key="5">
    <source>
        <dbReference type="Proteomes" id="UP000184390"/>
    </source>
</evidence>
<reference evidence="4 5" key="1">
    <citation type="submission" date="2016-11" db="EMBL/GenBank/DDBJ databases">
        <authorList>
            <person name="Varghese N."/>
            <person name="Submissions S."/>
        </authorList>
    </citation>
    <scope>NUCLEOTIDE SEQUENCE [LARGE SCALE GENOMIC DNA]</scope>
    <source>
        <strain evidence="4 5">PA</strain>
    </source>
</reference>
<dbReference type="RefSeq" id="WP_073453892.1">
    <property type="nucleotide sequence ID" value="NZ_FQYL01000012.1"/>
</dbReference>
<evidence type="ECO:0000259" key="3">
    <source>
        <dbReference type="Pfam" id="PF26526"/>
    </source>
</evidence>
<keyword evidence="5" id="KW-1185">Reference proteome</keyword>
<feature type="compositionally biased region" description="Low complexity" evidence="1">
    <location>
        <begin position="23"/>
        <end position="46"/>
    </location>
</feature>
<evidence type="ECO:0000256" key="2">
    <source>
        <dbReference type="SAM" id="SignalP"/>
    </source>
</evidence>
<feature type="chain" id="PRO_5046209822" description="DUF8175 domain-containing protein" evidence="2">
    <location>
        <begin position="24"/>
        <end position="235"/>
    </location>
</feature>